<dbReference type="EMBL" id="JAUHJQ010000007">
    <property type="protein sequence ID" value="MDN4174530.1"/>
    <property type="molecule type" value="Genomic_DNA"/>
</dbReference>
<reference evidence="1" key="1">
    <citation type="submission" date="2023-06" db="EMBL/GenBank/DDBJ databases">
        <title>Draft genome sequence of Nocardioides sp. SOB77.</title>
        <authorList>
            <person name="Zhang G."/>
        </authorList>
    </citation>
    <scope>NUCLEOTIDE SEQUENCE</scope>
    <source>
        <strain evidence="1">SOB77</strain>
    </source>
</reference>
<evidence type="ECO:0000313" key="2">
    <source>
        <dbReference type="Proteomes" id="UP001168620"/>
    </source>
</evidence>
<accession>A0ABT8FJ49</accession>
<dbReference type="InterPro" id="IPR025101">
    <property type="entry name" value="DUF4012"/>
</dbReference>
<gene>
    <name evidence="1" type="ORF">QWY28_16335</name>
</gene>
<sequence length="566" mass="60066">MLLAAAWTAYVVWRVTADVDDAETSAAALLDAVVDEDLARARTAALRLQGPATAAADRTDGPWWEVLTWAPVLGDDADGLRAVGRSLGTVADDGVGPLVEALTRLDHLTVDGRVDLRLVRDVTPLVTRAEDAFGRASALVAKRDSEGYVGPLRDSFDEYAERLAGAADGLATGRQALDVLPTMVGADGPRTYLLVFENNAEIRATGGLPGSWGLVHARDGRLTMDRQGSGGEVEKAAPGTVLRVSRAERRIFGEQLSHYFRSANATPDFPRVAELVRARWEAGGGEPLDGVMSIDVRAMAYLLRGTGPIEVRDLRLTGDNLVEALLSRAYEVLPPELQDQAFEEAAKAVFDATQRELLSPLRLLYGLGRAAQEGRFHLASFREPVAEALAGSDVLGELPGDDGTTPHVGVTVNDATGSKMSYYLRYGVDVDAASCADGSTQVLEGRMRVAQLVDVARAKRLPDYVTGGGQYGVEPGTQLVAIRLYAPYGGSVDDITVDGQAIGRRLAQVTEQDGREVATLFVQTSDAGSDLSWTMTGGRGQTGDVAVDVTPSIEPMSSSSTAPSAC</sequence>
<dbReference type="RefSeq" id="WP_300953624.1">
    <property type="nucleotide sequence ID" value="NZ_JAUHJQ010000007.1"/>
</dbReference>
<organism evidence="1 2">
    <name type="scientific">Nocardioides oceani</name>
    <dbReference type="NCBI Taxonomy" id="3058369"/>
    <lineage>
        <taxon>Bacteria</taxon>
        <taxon>Bacillati</taxon>
        <taxon>Actinomycetota</taxon>
        <taxon>Actinomycetes</taxon>
        <taxon>Propionibacteriales</taxon>
        <taxon>Nocardioidaceae</taxon>
        <taxon>Nocardioides</taxon>
    </lineage>
</organism>
<dbReference type="Proteomes" id="UP001168620">
    <property type="component" value="Unassembled WGS sequence"/>
</dbReference>
<comment type="caution">
    <text evidence="1">The sequence shown here is derived from an EMBL/GenBank/DDBJ whole genome shotgun (WGS) entry which is preliminary data.</text>
</comment>
<dbReference type="Pfam" id="PF13196">
    <property type="entry name" value="DUF4012"/>
    <property type="match status" value="1"/>
</dbReference>
<evidence type="ECO:0000313" key="1">
    <source>
        <dbReference type="EMBL" id="MDN4174530.1"/>
    </source>
</evidence>
<protein>
    <submittedName>
        <fullName evidence="1">DUF4012 domain-containing protein</fullName>
    </submittedName>
</protein>
<keyword evidence="2" id="KW-1185">Reference proteome</keyword>
<proteinExistence type="predicted"/>
<name>A0ABT8FJ49_9ACTN</name>